<name>A0A220YL38_9CAUD</name>
<protein>
    <submittedName>
        <fullName evidence="1">Uncharacterized protein</fullName>
    </submittedName>
</protein>
<reference evidence="2" key="1">
    <citation type="submission" date="2017-06" db="EMBL/GenBank/DDBJ databases">
        <title>Complete genome sequence of Alteromonas virus vB_AspP-H4/4.</title>
        <authorList>
            <person name="Kallies R."/>
        </authorList>
    </citation>
    <scope>NUCLEOTIDE SEQUENCE [LARGE SCALE GENOMIC DNA]</scope>
</reference>
<proteinExistence type="predicted"/>
<gene>
    <name evidence="1" type="ORF">vBAspPH44_5</name>
</gene>
<evidence type="ECO:0000313" key="1">
    <source>
        <dbReference type="EMBL" id="ASL24388.1"/>
    </source>
</evidence>
<evidence type="ECO:0000313" key="2">
    <source>
        <dbReference type="Proteomes" id="UP000222639"/>
    </source>
</evidence>
<sequence>MSTAEIIQAIRGSKVELYTTDKDVDSALNQAIEIAKAHNMPTGTMTACIIIYHNTLLEALAKVIEEENNEKP</sequence>
<dbReference type="Proteomes" id="UP000222639">
    <property type="component" value="Segment"/>
</dbReference>
<keyword evidence="2" id="KW-1185">Reference proteome</keyword>
<organism evidence="1 2">
    <name type="scientific">Alteromonas phage vB_AspP-H4/4</name>
    <dbReference type="NCBI Taxonomy" id="2928692"/>
    <lineage>
        <taxon>Viruses</taxon>
        <taxon>Duplodnaviria</taxon>
        <taxon>Heunggongvirae</taxon>
        <taxon>Uroviricota</taxon>
        <taxon>Caudoviricetes</taxon>
        <taxon>Autographivirales</taxon>
        <taxon>Foturvirus</taxon>
        <taxon>Foturvirus H44</taxon>
    </lineage>
</organism>
<dbReference type="EMBL" id="MF278336">
    <property type="protein sequence ID" value="ASL24388.1"/>
    <property type="molecule type" value="Genomic_DNA"/>
</dbReference>
<accession>A0A220YL38</accession>